<evidence type="ECO:0008006" key="3">
    <source>
        <dbReference type="Google" id="ProtNLM"/>
    </source>
</evidence>
<accession>A0A6T8A5L6</accession>
<reference evidence="2" key="1">
    <citation type="submission" date="2021-01" db="EMBL/GenBank/DDBJ databases">
        <authorList>
            <person name="Corre E."/>
            <person name="Pelletier E."/>
            <person name="Niang G."/>
            <person name="Scheremetjew M."/>
            <person name="Finn R."/>
            <person name="Kale V."/>
            <person name="Holt S."/>
            <person name="Cochrane G."/>
            <person name="Meng A."/>
            <person name="Brown T."/>
            <person name="Cohen L."/>
        </authorList>
    </citation>
    <scope>NUCLEOTIDE SEQUENCE</scope>
    <source>
        <strain evidence="2">UIO037</strain>
    </source>
</reference>
<evidence type="ECO:0000313" key="2">
    <source>
        <dbReference type="EMBL" id="CAE2228427.1"/>
    </source>
</evidence>
<dbReference type="InterPro" id="IPR011993">
    <property type="entry name" value="PH-like_dom_sf"/>
</dbReference>
<name>A0A6T8A5L6_9EUKA</name>
<dbReference type="Gene3D" id="2.30.29.30">
    <property type="entry name" value="Pleckstrin-homology domain (PH domain)/Phosphotyrosine-binding domain (PTB)"/>
    <property type="match status" value="1"/>
</dbReference>
<feature type="region of interest" description="Disordered" evidence="1">
    <location>
        <begin position="169"/>
        <end position="203"/>
    </location>
</feature>
<dbReference type="AlphaFoldDB" id="A0A6T8A5L6"/>
<dbReference type="EMBL" id="HBKO01023677">
    <property type="protein sequence ID" value="CAE2228427.1"/>
    <property type="molecule type" value="Transcribed_RNA"/>
</dbReference>
<organism evidence="2">
    <name type="scientific">Prymnesium polylepis</name>
    <dbReference type="NCBI Taxonomy" id="72548"/>
    <lineage>
        <taxon>Eukaryota</taxon>
        <taxon>Haptista</taxon>
        <taxon>Haptophyta</taxon>
        <taxon>Prymnesiophyceae</taxon>
        <taxon>Prymnesiales</taxon>
        <taxon>Prymnesiaceae</taxon>
        <taxon>Prymnesium</taxon>
    </lineage>
</organism>
<gene>
    <name evidence="2" type="ORF">CPOL0286_LOCUS10701</name>
</gene>
<protein>
    <recommendedName>
        <fullName evidence="3">PH domain-containing protein</fullName>
    </recommendedName>
</protein>
<evidence type="ECO:0000256" key="1">
    <source>
        <dbReference type="SAM" id="MobiDB-lite"/>
    </source>
</evidence>
<proteinExistence type="predicted"/>
<sequence length="203" mass="22899">MPLMLRFDIDRVTAPTADGQQEPTADGQQVLRAVLHKKCSRQLLRGTETWSTRFLDVNDELGLIRYFRSRHDFEVGSKPSHEMPLSYLMHACTVPDKHVQAFEVRFAKEEDGTTGSRSEAPDIRFTSRGKRSSTSRNIASGSGVVWCFGTETSSDRDRWVHSLLQRIDRMRPPSASETEVPATPRSPDMPLRRASRNQVSPAA</sequence>
<feature type="region of interest" description="Disordered" evidence="1">
    <location>
        <begin position="109"/>
        <end position="136"/>
    </location>
</feature>
<dbReference type="SUPFAM" id="SSF50729">
    <property type="entry name" value="PH domain-like"/>
    <property type="match status" value="1"/>
</dbReference>